<sequence length="60" mass="7548">MFIKKKILFFGYIWKNFLCWLDVNNIMRIWRILRVYFSLLNIRESWFFNGKVELDTVVLR</sequence>
<evidence type="ECO:0000313" key="1">
    <source>
        <dbReference type="EMBL" id="EAS45511.1"/>
    </source>
</evidence>
<reference evidence="1 2" key="1">
    <citation type="submission" date="2006-03" db="EMBL/GenBank/DDBJ databases">
        <authorList>
            <person name="Bartlett D.H."/>
            <person name="Valle G."/>
            <person name="Lauro F.M."/>
            <person name="Vezzi A."/>
            <person name="Simonato F."/>
            <person name="Eloe E."/>
            <person name="Vitulo N."/>
            <person name="Stratton T.K."/>
            <person name="D'angelo M."/>
            <person name="Ferriera S."/>
            <person name="Johnson J."/>
            <person name="Kravitz S."/>
            <person name="Beeson K."/>
            <person name="Sutton G."/>
            <person name="Rogers Y."/>
            <person name="Friedman R."/>
            <person name="Frazier M."/>
            <person name="Venter J.C."/>
        </authorList>
    </citation>
    <scope>NUCLEOTIDE SEQUENCE [LARGE SCALE GENOMIC DNA]</scope>
    <source>
        <strain evidence="1 2">3TCK</strain>
    </source>
</reference>
<dbReference type="HOGENOM" id="CLU_2937662_0_0_6"/>
<comment type="caution">
    <text evidence="1">The sequence shown here is derived from an EMBL/GenBank/DDBJ whole genome shotgun (WGS) entry which is preliminary data.</text>
</comment>
<gene>
    <name evidence="1" type="ORF">P3TCK_04021</name>
</gene>
<evidence type="ECO:0000313" key="2">
    <source>
        <dbReference type="Proteomes" id="UP000003789"/>
    </source>
</evidence>
<dbReference type="EMBL" id="AAPH01000001">
    <property type="protein sequence ID" value="EAS45511.1"/>
    <property type="molecule type" value="Genomic_DNA"/>
</dbReference>
<proteinExistence type="predicted"/>
<accession>Q1ZAI1</accession>
<protein>
    <submittedName>
        <fullName evidence="1">Uncharacterized protein</fullName>
    </submittedName>
</protein>
<dbReference type="AlphaFoldDB" id="Q1ZAI1"/>
<name>Q1ZAI1_9GAMM</name>
<dbReference type="Proteomes" id="UP000003789">
    <property type="component" value="Unassembled WGS sequence"/>
</dbReference>
<organism evidence="1 2">
    <name type="scientific">Photobacterium profundum 3TCK</name>
    <dbReference type="NCBI Taxonomy" id="314280"/>
    <lineage>
        <taxon>Bacteria</taxon>
        <taxon>Pseudomonadati</taxon>
        <taxon>Pseudomonadota</taxon>
        <taxon>Gammaproteobacteria</taxon>
        <taxon>Vibrionales</taxon>
        <taxon>Vibrionaceae</taxon>
        <taxon>Photobacterium</taxon>
    </lineage>
</organism>